<dbReference type="RefSeq" id="WP_067234458.1">
    <property type="nucleotide sequence ID" value="NZ_KQ948553.1"/>
</dbReference>
<evidence type="ECO:0000313" key="2">
    <source>
        <dbReference type="Proteomes" id="UP000053271"/>
    </source>
</evidence>
<evidence type="ECO:0000313" key="1">
    <source>
        <dbReference type="EMBL" id="KUN37422.1"/>
    </source>
</evidence>
<protein>
    <submittedName>
        <fullName evidence="1">Uncharacterized protein</fullName>
    </submittedName>
</protein>
<proteinExistence type="predicted"/>
<organism evidence="1 2">
    <name type="scientific">Streptomyces longwoodensis</name>
    <dbReference type="NCBI Taxonomy" id="68231"/>
    <lineage>
        <taxon>Bacteria</taxon>
        <taxon>Bacillati</taxon>
        <taxon>Actinomycetota</taxon>
        <taxon>Actinomycetes</taxon>
        <taxon>Kitasatosporales</taxon>
        <taxon>Streptomycetaceae</taxon>
        <taxon>Streptomyces</taxon>
    </lineage>
</organism>
<dbReference type="EMBL" id="LMWS01000019">
    <property type="protein sequence ID" value="KUN37422.1"/>
    <property type="molecule type" value="Genomic_DNA"/>
</dbReference>
<comment type="caution">
    <text evidence="1">The sequence shown here is derived from an EMBL/GenBank/DDBJ whole genome shotgun (WGS) entry which is preliminary data.</text>
</comment>
<reference evidence="1 2" key="1">
    <citation type="submission" date="2015-10" db="EMBL/GenBank/DDBJ databases">
        <title>Draft genome sequence of Streptomyces longwoodensis DSM 41677, type strain for the species Streptomyces longwoodensis.</title>
        <authorList>
            <person name="Ruckert C."/>
            <person name="Winkler A."/>
            <person name="Kalinowski J."/>
            <person name="Kampfer P."/>
            <person name="Glaeser S."/>
        </authorList>
    </citation>
    <scope>NUCLEOTIDE SEQUENCE [LARGE SCALE GENOMIC DNA]</scope>
    <source>
        <strain evidence="1 2">DSM 41677</strain>
    </source>
</reference>
<accession>A0A124HR52</accession>
<keyword evidence="2" id="KW-1185">Reference proteome</keyword>
<dbReference type="Proteomes" id="UP000053271">
    <property type="component" value="Unassembled WGS sequence"/>
</dbReference>
<dbReference type="AlphaFoldDB" id="A0A124HR52"/>
<sequence length="112" mass="12191">MEQHRIADLLQDGSEVTALARAALLDGGVGVVWEGTTASESLARIYRRRLGLTQRTGQETLGLERAVELLDSHPSPIRLGQVTSPDGQWVYMLFLSADAQSLIACTGVRQSR</sequence>
<name>A0A124HR52_9ACTN</name>
<gene>
    <name evidence="1" type="ORF">AQJ30_17340</name>
</gene>
<dbReference type="GeneID" id="91426365"/>